<accession>A0ABD3I8B6</accession>
<organism evidence="2 3">
    <name type="scientific">Riccia sorocarpa</name>
    <dbReference type="NCBI Taxonomy" id="122646"/>
    <lineage>
        <taxon>Eukaryota</taxon>
        <taxon>Viridiplantae</taxon>
        <taxon>Streptophyta</taxon>
        <taxon>Embryophyta</taxon>
        <taxon>Marchantiophyta</taxon>
        <taxon>Marchantiopsida</taxon>
        <taxon>Marchantiidae</taxon>
        <taxon>Marchantiales</taxon>
        <taxon>Ricciaceae</taxon>
        <taxon>Riccia</taxon>
    </lineage>
</organism>
<gene>
    <name evidence="2" type="ORF">R1sor_011880</name>
</gene>
<dbReference type="Proteomes" id="UP001633002">
    <property type="component" value="Unassembled WGS sequence"/>
</dbReference>
<dbReference type="EMBL" id="JBJQOH010000002">
    <property type="protein sequence ID" value="KAL3697804.1"/>
    <property type="molecule type" value="Genomic_DNA"/>
</dbReference>
<proteinExistence type="predicted"/>
<dbReference type="AlphaFoldDB" id="A0ABD3I8B6"/>
<feature type="compositionally biased region" description="Basic and acidic residues" evidence="1">
    <location>
        <begin position="38"/>
        <end position="53"/>
    </location>
</feature>
<feature type="compositionally biased region" description="Basic and acidic residues" evidence="1">
    <location>
        <begin position="201"/>
        <end position="212"/>
    </location>
</feature>
<feature type="region of interest" description="Disordered" evidence="1">
    <location>
        <begin position="33"/>
        <end position="55"/>
    </location>
</feature>
<evidence type="ECO:0000256" key="1">
    <source>
        <dbReference type="SAM" id="MobiDB-lite"/>
    </source>
</evidence>
<evidence type="ECO:0000313" key="2">
    <source>
        <dbReference type="EMBL" id="KAL3697804.1"/>
    </source>
</evidence>
<comment type="caution">
    <text evidence="2">The sequence shown here is derived from an EMBL/GenBank/DDBJ whole genome shotgun (WGS) entry which is preliminary data.</text>
</comment>
<protein>
    <recommendedName>
        <fullName evidence="4">Reverse transcriptase zinc-binding domain-containing protein</fullName>
    </recommendedName>
</protein>
<reference evidence="2 3" key="1">
    <citation type="submission" date="2024-09" db="EMBL/GenBank/DDBJ databases">
        <title>Chromosome-scale assembly of Riccia sorocarpa.</title>
        <authorList>
            <person name="Paukszto L."/>
        </authorList>
    </citation>
    <scope>NUCLEOTIDE SEQUENCE [LARGE SCALE GENOMIC DNA]</scope>
    <source>
        <strain evidence="2">LP-2024</strain>
        <tissue evidence="2">Aerial parts of the thallus</tissue>
    </source>
</reference>
<evidence type="ECO:0000313" key="3">
    <source>
        <dbReference type="Proteomes" id="UP001633002"/>
    </source>
</evidence>
<sequence length="212" mass="25175">MVELIEPYSQDLGDEKKIIKFYENHHKPGTVWAWPEEGSEKHNPRKPPEDSSKIRSYKINKETLNLHTNTEPPDPEHWHLPIEIITMRVGKGKKIKVPTNNWRFPSTPHDDPQRWCRRCELQQAEDTEHVFWSCPKFRNIWRAIGDFFVKTQDPEEKWRPGGKHSLLAEKLPRKCELWDRNVQQWRIEDPEDDVLETGALETRKGDGATRQR</sequence>
<feature type="region of interest" description="Disordered" evidence="1">
    <location>
        <begin position="189"/>
        <end position="212"/>
    </location>
</feature>
<name>A0ABD3I8B6_9MARC</name>
<keyword evidence="3" id="KW-1185">Reference proteome</keyword>
<evidence type="ECO:0008006" key="4">
    <source>
        <dbReference type="Google" id="ProtNLM"/>
    </source>
</evidence>